<comment type="similarity">
    <text evidence="1">Belongs to the carbohydrate kinase PfkB family.</text>
</comment>
<evidence type="ECO:0000256" key="3">
    <source>
        <dbReference type="ARBA" id="ARBA00022741"/>
    </source>
</evidence>
<keyword evidence="10" id="KW-1185">Reference proteome</keyword>
<dbReference type="PANTHER" id="PTHR46566:SF5">
    <property type="entry name" value="1-PHOSPHOFRUCTOKINASE"/>
    <property type="match status" value="1"/>
</dbReference>
<dbReference type="EMBL" id="JABMCE010000086">
    <property type="protein sequence ID" value="NUU15433.1"/>
    <property type="molecule type" value="Genomic_DNA"/>
</dbReference>
<dbReference type="InterPro" id="IPR011611">
    <property type="entry name" value="PfkB_dom"/>
</dbReference>
<evidence type="ECO:0000256" key="5">
    <source>
        <dbReference type="ARBA" id="ARBA00022840"/>
    </source>
</evidence>
<protein>
    <submittedName>
        <fullName evidence="9">1-phosphofructokinase</fullName>
    </submittedName>
</protein>
<keyword evidence="3" id="KW-0547">Nucleotide-binding</keyword>
<sequence length="347" mass="34941">MILIVTPNPAVDVTYRVAEQRIGETQRVLDVARRPGGKGLNVGRVLDTAGIATRAVLPLGGSSGRWISSSLDELGIAHTDVAVTGETRTTVTVVDDLVHPTMFGEPGPMVSRGEWDTVTATIDRLLDEGAVDALVVSGSLPLGTDPQVVGSWVASARAHGTPSIVDCSGDALLAAADAGATVCKPNRAELLEATGATDERDGALQLLGRGASVVVVSRGSGGIAAHTLDGVTEVSAIAGVTGNPTGAGDAATAGLVTALLGRPGHRGARPGRGAVATIDALVVDAAALRCAAAYGAAAVLRPVAGEVDVEAVERFLISTSARHDPAGHAAAHHDAARHHDDRTGSPA</sequence>
<dbReference type="PANTHER" id="PTHR46566">
    <property type="entry name" value="1-PHOSPHOFRUCTOKINASE-RELATED"/>
    <property type="match status" value="1"/>
</dbReference>
<dbReference type="Gene3D" id="3.40.1190.20">
    <property type="match status" value="1"/>
</dbReference>
<gene>
    <name evidence="9" type="ORF">HP507_16495</name>
</gene>
<dbReference type="Pfam" id="PF00294">
    <property type="entry name" value="PfkB"/>
    <property type="match status" value="1"/>
</dbReference>
<evidence type="ECO:0000256" key="2">
    <source>
        <dbReference type="ARBA" id="ARBA00022679"/>
    </source>
</evidence>
<evidence type="ECO:0000256" key="6">
    <source>
        <dbReference type="PIRNR" id="PIRNR000535"/>
    </source>
</evidence>
<feature type="domain" description="Carbohydrate kinase PfkB" evidence="8">
    <location>
        <begin position="19"/>
        <end position="261"/>
    </location>
</feature>
<organism evidence="9 10">
    <name type="scientific">Curtobacterium pusillum</name>
    <dbReference type="NCBI Taxonomy" id="69373"/>
    <lineage>
        <taxon>Bacteria</taxon>
        <taxon>Bacillati</taxon>
        <taxon>Actinomycetota</taxon>
        <taxon>Actinomycetes</taxon>
        <taxon>Micrococcales</taxon>
        <taxon>Microbacteriaceae</taxon>
        <taxon>Curtobacterium</taxon>
    </lineage>
</organism>
<evidence type="ECO:0000313" key="10">
    <source>
        <dbReference type="Proteomes" id="UP000573001"/>
    </source>
</evidence>
<dbReference type="PIRSF" id="PIRSF000535">
    <property type="entry name" value="1PFK/6PFK/LacC"/>
    <property type="match status" value="1"/>
</dbReference>
<evidence type="ECO:0000256" key="4">
    <source>
        <dbReference type="ARBA" id="ARBA00022777"/>
    </source>
</evidence>
<accession>A0ABX2MD03</accession>
<dbReference type="InterPro" id="IPR017583">
    <property type="entry name" value="Tagatose/fructose_Pkinase"/>
</dbReference>
<keyword evidence="2 6" id="KW-0808">Transferase</keyword>
<evidence type="ECO:0000313" key="9">
    <source>
        <dbReference type="EMBL" id="NUU15433.1"/>
    </source>
</evidence>
<dbReference type="Proteomes" id="UP000573001">
    <property type="component" value="Unassembled WGS sequence"/>
</dbReference>
<feature type="region of interest" description="Disordered" evidence="7">
    <location>
        <begin position="323"/>
        <end position="347"/>
    </location>
</feature>
<reference evidence="9 10" key="1">
    <citation type="submission" date="2020-05" db="EMBL/GenBank/DDBJ databases">
        <title>Genome Sequencing of Type Strains.</title>
        <authorList>
            <person name="Lemaire J.F."/>
            <person name="Inderbitzin P."/>
            <person name="Gregorio O.A."/>
            <person name="Collins S.B."/>
            <person name="Wespe N."/>
            <person name="Knight-Connoni V."/>
        </authorList>
    </citation>
    <scope>NUCLEOTIDE SEQUENCE [LARGE SCALE GENOMIC DNA]</scope>
    <source>
        <strain evidence="9 10">ATCC 19096</strain>
    </source>
</reference>
<name>A0ABX2MD03_9MICO</name>
<evidence type="ECO:0000256" key="7">
    <source>
        <dbReference type="SAM" id="MobiDB-lite"/>
    </source>
</evidence>
<keyword evidence="5" id="KW-0067">ATP-binding</keyword>
<keyword evidence="4" id="KW-0418">Kinase</keyword>
<evidence type="ECO:0000256" key="1">
    <source>
        <dbReference type="ARBA" id="ARBA00010688"/>
    </source>
</evidence>
<dbReference type="PROSITE" id="PS00584">
    <property type="entry name" value="PFKB_KINASES_2"/>
    <property type="match status" value="1"/>
</dbReference>
<comment type="caution">
    <text evidence="9">The sequence shown here is derived from an EMBL/GenBank/DDBJ whole genome shotgun (WGS) entry which is preliminary data.</text>
</comment>
<dbReference type="SUPFAM" id="SSF53613">
    <property type="entry name" value="Ribokinase-like"/>
    <property type="match status" value="1"/>
</dbReference>
<dbReference type="InterPro" id="IPR029056">
    <property type="entry name" value="Ribokinase-like"/>
</dbReference>
<proteinExistence type="inferred from homology"/>
<dbReference type="InterPro" id="IPR002173">
    <property type="entry name" value="Carboh/pur_kinase_PfkB_CS"/>
</dbReference>
<evidence type="ECO:0000259" key="8">
    <source>
        <dbReference type="Pfam" id="PF00294"/>
    </source>
</evidence>